<evidence type="ECO:0000256" key="5">
    <source>
        <dbReference type="ARBA" id="ARBA00023145"/>
    </source>
</evidence>
<dbReference type="SUPFAM" id="SSF50494">
    <property type="entry name" value="Trypsin-like serine proteases"/>
    <property type="match status" value="1"/>
</dbReference>
<dbReference type="GO" id="GO:0006508">
    <property type="term" value="P:proteolysis"/>
    <property type="evidence" value="ECO:0007669"/>
    <property type="project" value="UniProtKB-KW"/>
</dbReference>
<name>A0A8C8AVQ9_9STRI</name>
<sequence>PKFQPLLGLANSSVLPPQDSPDCLFHEMIRLLELFILPTVNCCSSLVVIFQPYTSEDGREHSELVRSAALIIYHPRYNSGSLDNDIMLIKMATTMDYSADIQLTALLSSCAKEGPKCLFQTANFPMCQEAYPGEITSNMICVGFLDGGKGYDSGPAVCIGKLQGIVSWENEYALKGYPSVYTKVCNYVDRIKQIIAA</sequence>
<dbReference type="PANTHER" id="PTHR24264:SF57">
    <property type="entry name" value="TRYPSIN-2"/>
    <property type="match status" value="1"/>
</dbReference>
<evidence type="ECO:0000256" key="2">
    <source>
        <dbReference type="ARBA" id="ARBA00022729"/>
    </source>
</evidence>
<keyword evidence="8" id="KW-1185">Reference proteome</keyword>
<reference evidence="7" key="2">
    <citation type="submission" date="2025-09" db="UniProtKB">
        <authorList>
            <consortium name="Ensembl"/>
        </authorList>
    </citation>
    <scope>IDENTIFICATION</scope>
</reference>
<dbReference type="InterPro" id="IPR043504">
    <property type="entry name" value="Peptidase_S1_PA_chymotrypsin"/>
</dbReference>
<keyword evidence="1" id="KW-0645">Protease</keyword>
<keyword evidence="2" id="KW-0732">Signal</keyword>
<keyword evidence="3" id="KW-0378">Hydrolase</keyword>
<dbReference type="InterPro" id="IPR001254">
    <property type="entry name" value="Trypsin_dom"/>
</dbReference>
<accession>A0A8C8AVQ9</accession>
<dbReference type="PANTHER" id="PTHR24264">
    <property type="entry name" value="TRYPSIN-RELATED"/>
    <property type="match status" value="1"/>
</dbReference>
<dbReference type="SMART" id="SM00020">
    <property type="entry name" value="Tryp_SPc"/>
    <property type="match status" value="1"/>
</dbReference>
<evidence type="ECO:0000256" key="1">
    <source>
        <dbReference type="ARBA" id="ARBA00022670"/>
    </source>
</evidence>
<feature type="domain" description="Peptidase S1" evidence="6">
    <location>
        <begin position="6"/>
        <end position="196"/>
    </location>
</feature>
<dbReference type="GO" id="GO:0005615">
    <property type="term" value="C:extracellular space"/>
    <property type="evidence" value="ECO:0007669"/>
    <property type="project" value="TreeGrafter"/>
</dbReference>
<dbReference type="InterPro" id="IPR050127">
    <property type="entry name" value="Serine_Proteases_S1"/>
</dbReference>
<protein>
    <recommendedName>
        <fullName evidence="6">Peptidase S1 domain-containing protein</fullName>
    </recommendedName>
</protein>
<dbReference type="AlphaFoldDB" id="A0A8C8AVQ9"/>
<evidence type="ECO:0000313" key="8">
    <source>
        <dbReference type="Proteomes" id="UP000694552"/>
    </source>
</evidence>
<dbReference type="Pfam" id="PF00089">
    <property type="entry name" value="Trypsin"/>
    <property type="match status" value="2"/>
</dbReference>
<reference evidence="7" key="1">
    <citation type="submission" date="2025-08" db="UniProtKB">
        <authorList>
            <consortium name="Ensembl"/>
        </authorList>
    </citation>
    <scope>IDENTIFICATION</scope>
</reference>
<dbReference type="Proteomes" id="UP000694552">
    <property type="component" value="Unplaced"/>
</dbReference>
<keyword evidence="4" id="KW-0720">Serine protease</keyword>
<evidence type="ECO:0000259" key="6">
    <source>
        <dbReference type="PROSITE" id="PS50240"/>
    </source>
</evidence>
<dbReference type="Gene3D" id="2.40.10.10">
    <property type="entry name" value="Trypsin-like serine proteases"/>
    <property type="match status" value="2"/>
</dbReference>
<organism evidence="7 8">
    <name type="scientific">Otus sunia</name>
    <name type="common">Oriental scops-owl</name>
    <dbReference type="NCBI Taxonomy" id="257818"/>
    <lineage>
        <taxon>Eukaryota</taxon>
        <taxon>Metazoa</taxon>
        <taxon>Chordata</taxon>
        <taxon>Craniata</taxon>
        <taxon>Vertebrata</taxon>
        <taxon>Euteleostomi</taxon>
        <taxon>Archelosauria</taxon>
        <taxon>Archosauria</taxon>
        <taxon>Dinosauria</taxon>
        <taxon>Saurischia</taxon>
        <taxon>Theropoda</taxon>
        <taxon>Coelurosauria</taxon>
        <taxon>Aves</taxon>
        <taxon>Neognathae</taxon>
        <taxon>Neoaves</taxon>
        <taxon>Telluraves</taxon>
        <taxon>Strigiformes</taxon>
        <taxon>Strigidae</taxon>
        <taxon>Otus</taxon>
    </lineage>
</organism>
<dbReference type="GO" id="GO:0004252">
    <property type="term" value="F:serine-type endopeptidase activity"/>
    <property type="evidence" value="ECO:0007669"/>
    <property type="project" value="InterPro"/>
</dbReference>
<dbReference type="InterPro" id="IPR009003">
    <property type="entry name" value="Peptidase_S1_PA"/>
</dbReference>
<keyword evidence="5" id="KW-0865">Zymogen</keyword>
<proteinExistence type="predicted"/>
<dbReference type="Ensembl" id="ENSOSUT00000008792.1">
    <property type="protein sequence ID" value="ENSOSUP00000008485.1"/>
    <property type="gene ID" value="ENSOSUG00000005188.1"/>
</dbReference>
<evidence type="ECO:0000256" key="4">
    <source>
        <dbReference type="ARBA" id="ARBA00022825"/>
    </source>
</evidence>
<dbReference type="PROSITE" id="PS50240">
    <property type="entry name" value="TRYPSIN_DOM"/>
    <property type="match status" value="1"/>
</dbReference>
<evidence type="ECO:0000313" key="7">
    <source>
        <dbReference type="Ensembl" id="ENSOSUP00000008485.1"/>
    </source>
</evidence>
<evidence type="ECO:0000256" key="3">
    <source>
        <dbReference type="ARBA" id="ARBA00022801"/>
    </source>
</evidence>